<protein>
    <submittedName>
        <fullName evidence="3">Lysozyme inhibitor LprI family protein</fullName>
    </submittedName>
</protein>
<keyword evidence="1" id="KW-0732">Signal</keyword>
<feature type="signal peptide" evidence="1">
    <location>
        <begin position="1"/>
        <end position="20"/>
    </location>
</feature>
<sequence>MPLRPTITALLSMLCSLACAADPCAAPSNTIEDNACARHRFEAQDRLLNSTYQALLKQLPEKNDPPFTGEGPRALLVKAQRRWVAFRDADCAAKHQLYIGGTVRTVVYFGCMRERTEQRIKELSAAEWQGG</sequence>
<evidence type="ECO:0000313" key="4">
    <source>
        <dbReference type="Proteomes" id="UP001606210"/>
    </source>
</evidence>
<accession>A0ABW7EXL8</accession>
<evidence type="ECO:0000313" key="3">
    <source>
        <dbReference type="EMBL" id="MFG6429112.1"/>
    </source>
</evidence>
<feature type="domain" description="Lysozyme inhibitor LprI-like N-terminal" evidence="2">
    <location>
        <begin position="24"/>
        <end position="123"/>
    </location>
</feature>
<feature type="chain" id="PRO_5046755747" evidence="1">
    <location>
        <begin position="21"/>
        <end position="131"/>
    </location>
</feature>
<proteinExistence type="predicted"/>
<name>A0ABW7EXL8_9BURK</name>
<dbReference type="EMBL" id="JBIGHV010000002">
    <property type="protein sequence ID" value="MFG6429112.1"/>
    <property type="molecule type" value="Genomic_DNA"/>
</dbReference>
<dbReference type="Proteomes" id="UP001606210">
    <property type="component" value="Unassembled WGS sequence"/>
</dbReference>
<organism evidence="3 4">
    <name type="scientific">Pelomonas parva</name>
    <dbReference type="NCBI Taxonomy" id="3299032"/>
    <lineage>
        <taxon>Bacteria</taxon>
        <taxon>Pseudomonadati</taxon>
        <taxon>Pseudomonadota</taxon>
        <taxon>Betaproteobacteria</taxon>
        <taxon>Burkholderiales</taxon>
        <taxon>Sphaerotilaceae</taxon>
        <taxon>Roseateles</taxon>
    </lineage>
</organism>
<dbReference type="Pfam" id="PF07007">
    <property type="entry name" value="LprI"/>
    <property type="match status" value="1"/>
</dbReference>
<gene>
    <name evidence="3" type="ORF">ACG00Y_04275</name>
</gene>
<keyword evidence="4" id="KW-1185">Reference proteome</keyword>
<reference evidence="3 4" key="1">
    <citation type="submission" date="2024-08" db="EMBL/GenBank/DDBJ databases">
        <authorList>
            <person name="Lu H."/>
        </authorList>
    </citation>
    <scope>NUCLEOTIDE SEQUENCE [LARGE SCALE GENOMIC DNA]</scope>
    <source>
        <strain evidence="3 4">LYH14W</strain>
    </source>
</reference>
<comment type="caution">
    <text evidence="3">The sequence shown here is derived from an EMBL/GenBank/DDBJ whole genome shotgun (WGS) entry which is preliminary data.</text>
</comment>
<dbReference type="PANTHER" id="PTHR39176">
    <property type="entry name" value="PERIPLASMIC PROTEIN-RELATED"/>
    <property type="match status" value="1"/>
</dbReference>
<dbReference type="PANTHER" id="PTHR39176:SF1">
    <property type="entry name" value="PERIPLASMIC PROTEIN"/>
    <property type="match status" value="1"/>
</dbReference>
<dbReference type="RefSeq" id="WP_394476306.1">
    <property type="nucleotide sequence ID" value="NZ_JBIGHV010000002.1"/>
</dbReference>
<dbReference type="InterPro" id="IPR009739">
    <property type="entry name" value="LprI-like_N"/>
</dbReference>
<evidence type="ECO:0000256" key="1">
    <source>
        <dbReference type="SAM" id="SignalP"/>
    </source>
</evidence>
<evidence type="ECO:0000259" key="2">
    <source>
        <dbReference type="Pfam" id="PF07007"/>
    </source>
</evidence>
<dbReference type="Gene3D" id="1.20.1270.180">
    <property type="match status" value="1"/>
</dbReference>